<dbReference type="EC" id="2.3.1.48" evidence="3"/>
<dbReference type="Gene3D" id="3.40.630.30">
    <property type="match status" value="1"/>
</dbReference>
<feature type="domain" description="N-acetyltransferase" evidence="11">
    <location>
        <begin position="123"/>
        <end position="194"/>
    </location>
</feature>
<evidence type="ECO:0000259" key="11">
    <source>
        <dbReference type="Pfam" id="PF00583"/>
    </source>
</evidence>
<dbReference type="EnsemblMetazoa" id="XM_021055293.1">
    <property type="protein sequence ID" value="XP_020910952.1"/>
    <property type="gene ID" value="LOC110248745"/>
</dbReference>
<dbReference type="GO" id="GO:0000781">
    <property type="term" value="C:chromosome, telomeric region"/>
    <property type="evidence" value="ECO:0007669"/>
    <property type="project" value="GOC"/>
</dbReference>
<dbReference type="AlphaFoldDB" id="A0A913XWJ5"/>
<dbReference type="CDD" id="cd04301">
    <property type="entry name" value="NAT_SF"/>
    <property type="match status" value="1"/>
</dbReference>
<dbReference type="GeneID" id="110248745"/>
<dbReference type="Pfam" id="PF21183">
    <property type="entry name" value="HAT1_C"/>
    <property type="match status" value="1"/>
</dbReference>
<dbReference type="PANTHER" id="PTHR12046">
    <property type="entry name" value="HISTONE ACETYLTRANSFERASE TYPE B CATALYTIC SUBUNIT"/>
    <property type="match status" value="1"/>
</dbReference>
<evidence type="ECO:0000256" key="9">
    <source>
        <dbReference type="ARBA" id="ARBA00023315"/>
    </source>
</evidence>
<dbReference type="GO" id="GO:0042393">
    <property type="term" value="F:histone binding"/>
    <property type="evidence" value="ECO:0007669"/>
    <property type="project" value="InterPro"/>
</dbReference>
<evidence type="ECO:0000256" key="8">
    <source>
        <dbReference type="ARBA" id="ARBA00023242"/>
    </source>
</evidence>
<sequence length="346" mass="40368">HNIVACFQLYSHAGSLLTYLGLTCESDVTGILEGIEPDPVLKIISERLSGGYLSNLDEFIAKLPSENGFRPMGELIHSYKQNDADYEIYSADIFVPKFKEFYSRLQMFALWYIDGASYLDFDDEKWQFFLLFEKKNVCGEVQYSTVGYVTVYHFFAYPDQIRPRIGQMLLLPPYQKQGHGAELLRVIEEHYIKDPKVVDITVEDPSNSFLRLRDYVDSLACSKLECFSPDNLKKGFTDTLLREAKKARKINKLQCRRVYEILRLKATDRSNAKEYKEYRLDVKKRLNTSYQKEKSDFEKMKKYISAEELSAMMNLQSTSERQKQLEQIYEEVETSYLKTIERLAAS</sequence>
<proteinExistence type="inferred from homology"/>
<evidence type="ECO:0000313" key="14">
    <source>
        <dbReference type="EnsemblMetazoa" id="XP_020910952.1"/>
    </source>
</evidence>
<dbReference type="Pfam" id="PF00583">
    <property type="entry name" value="Acetyltransf_1"/>
    <property type="match status" value="1"/>
</dbReference>
<dbReference type="KEGG" id="epa:110248745"/>
<dbReference type="GO" id="GO:0006281">
    <property type="term" value="P:DNA repair"/>
    <property type="evidence" value="ECO:0007669"/>
    <property type="project" value="UniProtKB-KW"/>
</dbReference>
<name>A0A913XWJ5_EXADI</name>
<evidence type="ECO:0000256" key="6">
    <source>
        <dbReference type="ARBA" id="ARBA00022763"/>
    </source>
</evidence>
<evidence type="ECO:0000259" key="13">
    <source>
        <dbReference type="Pfam" id="PF21183"/>
    </source>
</evidence>
<dbReference type="InterPro" id="IPR013523">
    <property type="entry name" value="Hist_AcTrfase_HAT1_C"/>
</dbReference>
<evidence type="ECO:0000256" key="4">
    <source>
        <dbReference type="ARBA" id="ARBA00021268"/>
    </source>
</evidence>
<dbReference type="Gene3D" id="3.90.360.10">
    <property type="entry name" value="Histone acetyl transferase 1 (HAT1), N-terminal domain"/>
    <property type="match status" value="1"/>
</dbReference>
<protein>
    <recommendedName>
        <fullName evidence="4">Histone acetyltransferase type B catalytic subunit</fullName>
        <ecNumber evidence="3">2.3.1.48</ecNumber>
    </recommendedName>
</protein>
<keyword evidence="5" id="KW-0808">Transferase</keyword>
<organism evidence="14 15">
    <name type="scientific">Exaiptasia diaphana</name>
    <name type="common">Tropical sea anemone</name>
    <name type="synonym">Aiptasia pulchella</name>
    <dbReference type="NCBI Taxonomy" id="2652724"/>
    <lineage>
        <taxon>Eukaryota</taxon>
        <taxon>Metazoa</taxon>
        <taxon>Cnidaria</taxon>
        <taxon>Anthozoa</taxon>
        <taxon>Hexacorallia</taxon>
        <taxon>Actiniaria</taxon>
        <taxon>Aiptasiidae</taxon>
        <taxon>Exaiptasia</taxon>
    </lineage>
</organism>
<evidence type="ECO:0000259" key="12">
    <source>
        <dbReference type="Pfam" id="PF10394"/>
    </source>
</evidence>
<dbReference type="InterPro" id="IPR019467">
    <property type="entry name" value="Hat1_N"/>
</dbReference>
<keyword evidence="15" id="KW-1185">Reference proteome</keyword>
<feature type="domain" description="Histone acetyl transferase HAT1 N-terminal" evidence="12">
    <location>
        <begin position="8"/>
        <end position="114"/>
    </location>
</feature>
<keyword evidence="9" id="KW-0012">Acyltransferase</keyword>
<keyword evidence="8" id="KW-0539">Nucleus</keyword>
<evidence type="ECO:0000313" key="15">
    <source>
        <dbReference type="Proteomes" id="UP000887567"/>
    </source>
</evidence>
<dbReference type="SUPFAM" id="SSF55729">
    <property type="entry name" value="Acyl-CoA N-acyltransferases (Nat)"/>
    <property type="match status" value="1"/>
</dbReference>
<dbReference type="Gene3D" id="1.10.10.390">
    <property type="match status" value="1"/>
</dbReference>
<dbReference type="OrthoDB" id="10253098at2759"/>
<dbReference type="GO" id="GO:0004402">
    <property type="term" value="F:histone acetyltransferase activity"/>
    <property type="evidence" value="ECO:0007669"/>
    <property type="project" value="InterPro"/>
</dbReference>
<evidence type="ECO:0000256" key="10">
    <source>
        <dbReference type="ARBA" id="ARBA00048017"/>
    </source>
</evidence>
<comment type="catalytic activity">
    <reaction evidence="10">
        <text>L-lysyl-[protein] + acetyl-CoA = N(6)-acetyl-L-lysyl-[protein] + CoA + H(+)</text>
        <dbReference type="Rhea" id="RHEA:45948"/>
        <dbReference type="Rhea" id="RHEA-COMP:9752"/>
        <dbReference type="Rhea" id="RHEA-COMP:10731"/>
        <dbReference type="ChEBI" id="CHEBI:15378"/>
        <dbReference type="ChEBI" id="CHEBI:29969"/>
        <dbReference type="ChEBI" id="CHEBI:57287"/>
        <dbReference type="ChEBI" id="CHEBI:57288"/>
        <dbReference type="ChEBI" id="CHEBI:61930"/>
        <dbReference type="EC" id="2.3.1.48"/>
    </reaction>
</comment>
<keyword evidence="6" id="KW-0227">DNA damage</keyword>
<evidence type="ECO:0000256" key="2">
    <source>
        <dbReference type="ARBA" id="ARBA00010543"/>
    </source>
</evidence>
<evidence type="ECO:0000256" key="1">
    <source>
        <dbReference type="ARBA" id="ARBA00004123"/>
    </source>
</evidence>
<evidence type="ECO:0000256" key="7">
    <source>
        <dbReference type="ARBA" id="ARBA00023204"/>
    </source>
</evidence>
<dbReference type="InterPro" id="IPR016181">
    <property type="entry name" value="Acyl_CoA_acyltransferase"/>
</dbReference>
<dbReference type="Proteomes" id="UP000887567">
    <property type="component" value="Unplaced"/>
</dbReference>
<comment type="similarity">
    <text evidence="2">Belongs to the HAT1 family.</text>
</comment>
<dbReference type="OMA" id="HNANECI"/>
<dbReference type="InterPro" id="IPR048776">
    <property type="entry name" value="HAT1_C"/>
</dbReference>
<dbReference type="InterPro" id="IPR000182">
    <property type="entry name" value="GNAT_dom"/>
</dbReference>
<evidence type="ECO:0000256" key="3">
    <source>
        <dbReference type="ARBA" id="ARBA00013184"/>
    </source>
</evidence>
<comment type="subcellular location">
    <subcellularLocation>
        <location evidence="1">Nucleus</location>
    </subcellularLocation>
</comment>
<accession>A0A913XWJ5</accession>
<dbReference type="InterPro" id="IPR037113">
    <property type="entry name" value="Hat1_N_sf"/>
</dbReference>
<dbReference type="GO" id="GO:0031509">
    <property type="term" value="P:subtelomeric heterochromatin formation"/>
    <property type="evidence" value="ECO:0007669"/>
    <property type="project" value="InterPro"/>
</dbReference>
<dbReference type="Pfam" id="PF10394">
    <property type="entry name" value="Hat1_N"/>
    <property type="match status" value="1"/>
</dbReference>
<evidence type="ECO:0000256" key="5">
    <source>
        <dbReference type="ARBA" id="ARBA00022679"/>
    </source>
</evidence>
<dbReference type="GO" id="GO:0005634">
    <property type="term" value="C:nucleus"/>
    <property type="evidence" value="ECO:0007669"/>
    <property type="project" value="UniProtKB-SubCell"/>
</dbReference>
<keyword evidence="7" id="KW-0234">DNA repair</keyword>
<feature type="domain" description="Histone acetyltransferase type B catalytic subunit C-terminal" evidence="13">
    <location>
        <begin position="213"/>
        <end position="264"/>
    </location>
</feature>
<dbReference type="InterPro" id="IPR017380">
    <property type="entry name" value="Hist_AcTrfase_B-typ_cat-su"/>
</dbReference>
<reference evidence="14" key="1">
    <citation type="submission" date="2022-11" db="UniProtKB">
        <authorList>
            <consortium name="EnsemblMetazoa"/>
        </authorList>
    </citation>
    <scope>IDENTIFICATION</scope>
</reference>
<dbReference type="RefSeq" id="XP_020910952.1">
    <property type="nucleotide sequence ID" value="XM_021055293.1"/>
</dbReference>